<name>A0A0B7C3H3_9EUPU</name>
<proteinExistence type="inferred from homology"/>
<evidence type="ECO:0000259" key="2">
    <source>
        <dbReference type="Pfam" id="PF14160"/>
    </source>
</evidence>
<dbReference type="Pfam" id="PF14160">
    <property type="entry name" value="FAM110_C"/>
    <property type="match status" value="1"/>
</dbReference>
<feature type="domain" description="Centrosome-associated FAM110 C-terminal" evidence="2">
    <location>
        <begin position="8"/>
        <end position="51"/>
    </location>
</feature>
<evidence type="ECO:0000313" key="3">
    <source>
        <dbReference type="EMBL" id="CEK98965.1"/>
    </source>
</evidence>
<dbReference type="InterPro" id="IPR025741">
    <property type="entry name" value="FAM110_C"/>
</dbReference>
<feature type="non-terminal residue" evidence="3">
    <location>
        <position position="1"/>
    </location>
</feature>
<comment type="similarity">
    <text evidence="1">Belongs to the FAM110 family.</text>
</comment>
<gene>
    <name evidence="3" type="primary">ORF220079</name>
</gene>
<sequence>DSHDAISICSTYSRSEPEWNDAQSMDRSQQQTSIIERNARIIKWLCNVRKAKSQSQKPSNITSGKA</sequence>
<protein>
    <recommendedName>
        <fullName evidence="2">Centrosome-associated FAM110 C-terminal domain-containing protein</fullName>
    </recommendedName>
</protein>
<evidence type="ECO:0000256" key="1">
    <source>
        <dbReference type="ARBA" id="ARBA00010576"/>
    </source>
</evidence>
<dbReference type="PANTHER" id="PTHR14758">
    <property type="entry name" value="AGAP005440-PA"/>
    <property type="match status" value="1"/>
</dbReference>
<reference evidence="3" key="1">
    <citation type="submission" date="2014-12" db="EMBL/GenBank/DDBJ databases">
        <title>Insight into the proteome of Arion vulgaris.</title>
        <authorList>
            <person name="Aradska J."/>
            <person name="Bulat T."/>
            <person name="Smidak R."/>
            <person name="Sarate P."/>
            <person name="Gangsoo J."/>
            <person name="Sialana F."/>
            <person name="Bilban M."/>
            <person name="Lubec G."/>
        </authorList>
    </citation>
    <scope>NUCLEOTIDE SEQUENCE</scope>
    <source>
        <tissue evidence="3">Skin</tissue>
    </source>
</reference>
<dbReference type="InterPro" id="IPR025740">
    <property type="entry name" value="FAM110"/>
</dbReference>
<organism evidence="3">
    <name type="scientific">Arion vulgaris</name>
    <dbReference type="NCBI Taxonomy" id="1028688"/>
    <lineage>
        <taxon>Eukaryota</taxon>
        <taxon>Metazoa</taxon>
        <taxon>Spiralia</taxon>
        <taxon>Lophotrochozoa</taxon>
        <taxon>Mollusca</taxon>
        <taxon>Gastropoda</taxon>
        <taxon>Heterobranchia</taxon>
        <taxon>Euthyneura</taxon>
        <taxon>Panpulmonata</taxon>
        <taxon>Eupulmonata</taxon>
        <taxon>Stylommatophora</taxon>
        <taxon>Helicina</taxon>
        <taxon>Arionoidea</taxon>
        <taxon>Arionidae</taxon>
        <taxon>Arion</taxon>
    </lineage>
</organism>
<dbReference type="PANTHER" id="PTHR14758:SF1">
    <property type="entry name" value="CENTROSOME-ASSOCIATED FAM110 C-TERMINAL DOMAIN-CONTAINING PROTEIN"/>
    <property type="match status" value="1"/>
</dbReference>
<dbReference type="EMBL" id="HACG01052094">
    <property type="protein sequence ID" value="CEK98965.1"/>
    <property type="molecule type" value="Transcribed_RNA"/>
</dbReference>
<dbReference type="AlphaFoldDB" id="A0A0B7C3H3"/>
<accession>A0A0B7C3H3</accession>